<accession>A0ABV5Z8D6</accession>
<dbReference type="RefSeq" id="WP_027313285.1">
    <property type="nucleotide sequence ID" value="NZ_JBHLZN010000001.1"/>
</dbReference>
<reference evidence="1 2" key="1">
    <citation type="submission" date="2024-09" db="EMBL/GenBank/DDBJ databases">
        <authorList>
            <person name="Sun Q."/>
            <person name="Mori K."/>
        </authorList>
    </citation>
    <scope>NUCLEOTIDE SEQUENCE [LARGE SCALE GENOMIC DNA]</scope>
    <source>
        <strain evidence="1 2">ATCC 51285</strain>
    </source>
</reference>
<sequence>MGHSEGYRLVTRGDFDGLVCAMLLRELDLIDDILLVHPKDMQSGEVAINGSDITANLPYVPACHLAFDHHHSEVLRYASLEPDNLILDAKAPSCARVVYNHFGGAKRFPHIDPELLLAVDKGDSAAFCLDEILNPSGWVLLNFIMDARTGLGRFRNFRISNYQLMLKLVQYCRDHSIEQILQQEDVKERVELYFEHQQRAKEQLNRCVRVEGKLAVLDLREEEVIWATNRFMVYALYSQTNISMHCIWGVKQRNTVFALGKSIFQRDCPVNIGELCLEFGGGGHANAGTCQVDNEHAERVQALLVERCRQD</sequence>
<protein>
    <submittedName>
        <fullName evidence="1">Exopolyphosphatase</fullName>
    </submittedName>
</protein>
<dbReference type="Proteomes" id="UP001589628">
    <property type="component" value="Unassembled WGS sequence"/>
</dbReference>
<dbReference type="SUPFAM" id="SSF64182">
    <property type="entry name" value="DHH phosphoesterases"/>
    <property type="match status" value="1"/>
</dbReference>
<keyword evidence="2" id="KW-1185">Reference proteome</keyword>
<dbReference type="PIRSF" id="PIRSF028235">
    <property type="entry name" value="UCP028235"/>
    <property type="match status" value="1"/>
</dbReference>
<organism evidence="1 2">
    <name type="scientific">Balneatrix alpica</name>
    <dbReference type="NCBI Taxonomy" id="75684"/>
    <lineage>
        <taxon>Bacteria</taxon>
        <taxon>Pseudomonadati</taxon>
        <taxon>Pseudomonadota</taxon>
        <taxon>Gammaproteobacteria</taxon>
        <taxon>Oceanospirillales</taxon>
        <taxon>Balneatrichaceae</taxon>
        <taxon>Balneatrix</taxon>
    </lineage>
</organism>
<gene>
    <name evidence="1" type="ORF">ACFFLH_01590</name>
</gene>
<dbReference type="InterPro" id="IPR016877">
    <property type="entry name" value="UCP028235"/>
</dbReference>
<proteinExistence type="predicted"/>
<dbReference type="EMBL" id="JBHLZN010000001">
    <property type="protein sequence ID" value="MFB9885105.1"/>
    <property type="molecule type" value="Genomic_DNA"/>
</dbReference>
<dbReference type="InterPro" id="IPR038763">
    <property type="entry name" value="DHH_sf"/>
</dbReference>
<evidence type="ECO:0000313" key="1">
    <source>
        <dbReference type="EMBL" id="MFB9885105.1"/>
    </source>
</evidence>
<name>A0ABV5Z8D6_9GAMM</name>
<comment type="caution">
    <text evidence="1">The sequence shown here is derived from an EMBL/GenBank/DDBJ whole genome shotgun (WGS) entry which is preliminary data.</text>
</comment>
<evidence type="ECO:0000313" key="2">
    <source>
        <dbReference type="Proteomes" id="UP001589628"/>
    </source>
</evidence>